<keyword evidence="2" id="KW-1185">Reference proteome</keyword>
<proteinExistence type="predicted"/>
<organism evidence="1 2">
    <name type="scientific">Mikania micrantha</name>
    <name type="common">bitter vine</name>
    <dbReference type="NCBI Taxonomy" id="192012"/>
    <lineage>
        <taxon>Eukaryota</taxon>
        <taxon>Viridiplantae</taxon>
        <taxon>Streptophyta</taxon>
        <taxon>Embryophyta</taxon>
        <taxon>Tracheophyta</taxon>
        <taxon>Spermatophyta</taxon>
        <taxon>Magnoliopsida</taxon>
        <taxon>eudicotyledons</taxon>
        <taxon>Gunneridae</taxon>
        <taxon>Pentapetalae</taxon>
        <taxon>asterids</taxon>
        <taxon>campanulids</taxon>
        <taxon>Asterales</taxon>
        <taxon>Asteraceae</taxon>
        <taxon>Asteroideae</taxon>
        <taxon>Heliantheae alliance</taxon>
        <taxon>Eupatorieae</taxon>
        <taxon>Mikania</taxon>
    </lineage>
</organism>
<dbReference type="EMBL" id="SZYD01000018">
    <property type="protein sequence ID" value="KAD2803955.1"/>
    <property type="molecule type" value="Genomic_DNA"/>
</dbReference>
<evidence type="ECO:0000313" key="1">
    <source>
        <dbReference type="EMBL" id="KAD2803955.1"/>
    </source>
</evidence>
<accession>A0A5N6LRS2</accession>
<evidence type="ECO:0000313" key="2">
    <source>
        <dbReference type="Proteomes" id="UP000326396"/>
    </source>
</evidence>
<comment type="caution">
    <text evidence="1">The sequence shown here is derived from an EMBL/GenBank/DDBJ whole genome shotgun (WGS) entry which is preliminary data.</text>
</comment>
<reference evidence="1 2" key="1">
    <citation type="submission" date="2019-05" db="EMBL/GenBank/DDBJ databases">
        <title>Mikania micrantha, genome provides insights into the molecular mechanism of rapid growth.</title>
        <authorList>
            <person name="Liu B."/>
        </authorList>
    </citation>
    <scope>NUCLEOTIDE SEQUENCE [LARGE SCALE GENOMIC DNA]</scope>
    <source>
        <strain evidence="1">NLD-2019</strain>
        <tissue evidence="1">Leaf</tissue>
    </source>
</reference>
<protein>
    <submittedName>
        <fullName evidence="1">Uncharacterized protein</fullName>
    </submittedName>
</protein>
<gene>
    <name evidence="1" type="ORF">E3N88_37332</name>
</gene>
<dbReference type="Proteomes" id="UP000326396">
    <property type="component" value="Linkage Group LG8"/>
</dbReference>
<name>A0A5N6LRS2_9ASTR</name>
<sequence>MTVEPADMAAPEVVHIGKFDIMLMSDLLKSERIGSKYDAIVEEKWDFEAKKSCFETGVKVVIYGGAPGDAQGAWCYPFSKWKKDLP</sequence>
<dbReference type="AlphaFoldDB" id="A0A5N6LRS2"/>